<keyword evidence="1" id="KW-1133">Transmembrane helix</keyword>
<dbReference type="AlphaFoldDB" id="A0A316DCZ4"/>
<keyword evidence="3" id="KW-1185">Reference proteome</keyword>
<name>A0A316DCZ4_9BACL</name>
<reference evidence="2 3" key="1">
    <citation type="submission" date="2018-05" db="EMBL/GenBank/DDBJ databases">
        <title>Genomic Encyclopedia of Type Strains, Phase IV (KMG-IV): sequencing the most valuable type-strain genomes for metagenomic binning, comparative biology and taxonomic classification.</title>
        <authorList>
            <person name="Goeker M."/>
        </authorList>
    </citation>
    <scope>NUCLEOTIDE SEQUENCE [LARGE SCALE GENOMIC DNA]</scope>
    <source>
        <strain evidence="2 3">DSM 18773</strain>
    </source>
</reference>
<keyword evidence="1" id="KW-0812">Transmembrane</keyword>
<comment type="caution">
    <text evidence="2">The sequence shown here is derived from an EMBL/GenBank/DDBJ whole genome shotgun (WGS) entry which is preliminary data.</text>
</comment>
<evidence type="ECO:0000313" key="2">
    <source>
        <dbReference type="EMBL" id="PWK15546.1"/>
    </source>
</evidence>
<accession>A0A316DCZ4</accession>
<dbReference type="Proteomes" id="UP000245634">
    <property type="component" value="Unassembled WGS sequence"/>
</dbReference>
<keyword evidence="1" id="KW-0472">Membrane</keyword>
<dbReference type="EMBL" id="QGGL01000003">
    <property type="protein sequence ID" value="PWK15546.1"/>
    <property type="molecule type" value="Genomic_DNA"/>
</dbReference>
<organism evidence="2 3">
    <name type="scientific">Tumebacillus permanentifrigoris</name>
    <dbReference type="NCBI Taxonomy" id="378543"/>
    <lineage>
        <taxon>Bacteria</taxon>
        <taxon>Bacillati</taxon>
        <taxon>Bacillota</taxon>
        <taxon>Bacilli</taxon>
        <taxon>Bacillales</taxon>
        <taxon>Alicyclobacillaceae</taxon>
        <taxon>Tumebacillus</taxon>
    </lineage>
</organism>
<feature type="transmembrane region" description="Helical" evidence="1">
    <location>
        <begin position="73"/>
        <end position="91"/>
    </location>
</feature>
<sequence>MGQRKRPPRHRAYLPFICRWPFCLSAVGSATFVLSPVYHADTATRKNCLMCQKCPQCKPILCIMKRNGRRGPVGMNTQLFAIISAVLFWSWRGISVVARDRFAVREVELGREVHRGTAEAIADREFGGCVDIGFNGVCIVGTSRRCLVEFQSYGCISCSLGDYGFYGFEHSGQSSVEESNREGRYGSVDRVGFCVVFDCGDFQCVKFS</sequence>
<protein>
    <submittedName>
        <fullName evidence="2">Uncharacterized protein</fullName>
    </submittedName>
</protein>
<evidence type="ECO:0000313" key="3">
    <source>
        <dbReference type="Proteomes" id="UP000245634"/>
    </source>
</evidence>
<feature type="transmembrane region" description="Helical" evidence="1">
    <location>
        <begin position="12"/>
        <end position="34"/>
    </location>
</feature>
<evidence type="ECO:0000256" key="1">
    <source>
        <dbReference type="SAM" id="Phobius"/>
    </source>
</evidence>
<proteinExistence type="predicted"/>
<gene>
    <name evidence="2" type="ORF">C7459_10382</name>
</gene>